<feature type="region of interest" description="Disordered" evidence="6">
    <location>
        <begin position="342"/>
        <end position="385"/>
    </location>
</feature>
<dbReference type="SUPFAM" id="SSF48371">
    <property type="entry name" value="ARM repeat"/>
    <property type="match status" value="2"/>
</dbReference>
<dbReference type="SMART" id="SM00185">
    <property type="entry name" value="ARM"/>
    <property type="match status" value="3"/>
</dbReference>
<dbReference type="Proteomes" id="UP000315783">
    <property type="component" value="Unassembled WGS sequence"/>
</dbReference>
<dbReference type="PANTHER" id="PTHR15651:SF7">
    <property type="entry name" value="ARMADILLO REPEAT-CONTAINING PROTEIN 8"/>
    <property type="match status" value="1"/>
</dbReference>
<feature type="region of interest" description="Disordered" evidence="6">
    <location>
        <begin position="598"/>
        <end position="621"/>
    </location>
</feature>
<gene>
    <name evidence="7" type="ORF">IF1G_03393</name>
</gene>
<proteinExistence type="predicted"/>
<sequence length="1020" mass="111318">MTRPQSSPILAQLRGAKTFPEQTAALQALKNEIVGHVQRKEEWVSVGVLEPIVRSLASARTNLKMNGKDIRQPATMRPLSEEDSVKLQALQLVSSFANGGPAFLPPLDAAMALPAILNNISPASAPTQLISAALKALTTIADAALLASPSCNFNVEAIADHVFLPQHIESLSVILALSSAPEMTAPILKQNSLAIGIICRLCREVRHQEALAAGGVLDLLATQLASIAVRDGFVVPGAQESATRDAIAGAFPAPAKRNTKIGLVLEALSAIIGDSKYRATRLVNSPSILAVFPSIEARHFPQVGIGRSHEPDNSGVELFRPKWLTAMEYLLPAVVIPQARSGTSTPFSHPDYSEAKSDTKSSRKSKSGITPTEAPRFHVPGHNGSYPTSDIESPIIPWLVYLVRSLDEVERLSALSVLASLFRAGLCMTVARETTLALLVVPILINSIEKNDKESKNGKEVDDIDDAKTLRRQYVLERAPVILARLITDCEFLQKAAFDCDAVRVLTKLLKNTYRPLPRLQAQYWSSRSDEGMEVEGTSPMYGLGDNGVHPVTAHRIRTREAVLKAIGAIAACEENYRKALVLEDFVPYVVESLSEFPGKPRQAKDHKDKNAAEPARTSPDPDYGINPIGVIIAACFVARMLSRSVHTSRTALIDHNIAAPILNAMKHSNINLQIAATATVANLVVSVNPSKEYLTEHGVMKVLCEHAHSYNPALRLNALWALKHFVDGVSANMRKTCLEQLEPGWLMQLIGDEEQDESPYMSRVADDMDEEMDGEQSDSPPRWLYAAGGCIHFVDASESSRLRQIEDYLSSIRESESNPAPRARNDIVAVQEQGVDFIRNLIGRVDGGAGADSSAANPEVIDYLFRSLGQDRLFDTLATKLRAKVIHPFARKAGLASRETKILHPNARIVTVVIYILTHIAATGPRYCQLVVSQTELLKLLAQQATNKDCEVRLALCRLLYNLTTKDNGAESQACAQRAAELKRLGFSGKIETLVKQDRDLNVRENARMASWLIDNPAT</sequence>
<feature type="compositionally biased region" description="Basic and acidic residues" evidence="6">
    <location>
        <begin position="603"/>
        <end position="612"/>
    </location>
</feature>
<name>A0A545W598_9HYPO</name>
<dbReference type="InterPro" id="IPR000225">
    <property type="entry name" value="Armadillo"/>
</dbReference>
<dbReference type="GO" id="GO:0043161">
    <property type="term" value="P:proteasome-mediated ubiquitin-dependent protein catabolic process"/>
    <property type="evidence" value="ECO:0007669"/>
    <property type="project" value="TreeGrafter"/>
</dbReference>
<dbReference type="GO" id="GO:0005737">
    <property type="term" value="C:cytoplasm"/>
    <property type="evidence" value="ECO:0007669"/>
    <property type="project" value="UniProtKB-SubCell"/>
</dbReference>
<comment type="subcellular location">
    <subcellularLocation>
        <location evidence="2">Cytoplasm</location>
    </subcellularLocation>
    <subcellularLocation>
        <location evidence="1">Nucleus</location>
    </subcellularLocation>
</comment>
<dbReference type="AlphaFoldDB" id="A0A545W598"/>
<evidence type="ECO:0000256" key="4">
    <source>
        <dbReference type="ARBA" id="ARBA00022737"/>
    </source>
</evidence>
<keyword evidence="5" id="KW-0539">Nucleus</keyword>
<dbReference type="PANTHER" id="PTHR15651">
    <property type="entry name" value="ARMADILLO REPEAT-CONTAINING PROTEIN 8"/>
    <property type="match status" value="1"/>
</dbReference>
<dbReference type="InterPro" id="IPR011989">
    <property type="entry name" value="ARM-like"/>
</dbReference>
<keyword evidence="4" id="KW-0677">Repeat</keyword>
<feature type="compositionally biased region" description="Basic and acidic residues" evidence="6">
    <location>
        <begin position="351"/>
        <end position="361"/>
    </location>
</feature>
<evidence type="ECO:0000313" key="8">
    <source>
        <dbReference type="Proteomes" id="UP000315783"/>
    </source>
</evidence>
<dbReference type="OrthoDB" id="5559898at2759"/>
<organism evidence="7 8">
    <name type="scientific">Cordyceps javanica</name>
    <dbReference type="NCBI Taxonomy" id="43265"/>
    <lineage>
        <taxon>Eukaryota</taxon>
        <taxon>Fungi</taxon>
        <taxon>Dikarya</taxon>
        <taxon>Ascomycota</taxon>
        <taxon>Pezizomycotina</taxon>
        <taxon>Sordariomycetes</taxon>
        <taxon>Hypocreomycetidae</taxon>
        <taxon>Hypocreales</taxon>
        <taxon>Cordycipitaceae</taxon>
        <taxon>Cordyceps</taxon>
    </lineage>
</organism>
<keyword evidence="3" id="KW-0963">Cytoplasm</keyword>
<dbReference type="GO" id="GO:0034657">
    <property type="term" value="C:GID complex"/>
    <property type="evidence" value="ECO:0007669"/>
    <property type="project" value="TreeGrafter"/>
</dbReference>
<dbReference type="InterPro" id="IPR038739">
    <property type="entry name" value="ARMC8/Vid28"/>
</dbReference>
<dbReference type="Gene3D" id="1.25.10.10">
    <property type="entry name" value="Leucine-rich Repeat Variant"/>
    <property type="match status" value="3"/>
</dbReference>
<dbReference type="EMBL" id="SPUK01000004">
    <property type="protein sequence ID" value="TQV97650.1"/>
    <property type="molecule type" value="Genomic_DNA"/>
</dbReference>
<accession>A0A545W598</accession>
<protein>
    <submittedName>
        <fullName evidence="7">Armadillo repeat protein</fullName>
    </submittedName>
</protein>
<evidence type="ECO:0000256" key="2">
    <source>
        <dbReference type="ARBA" id="ARBA00004496"/>
    </source>
</evidence>
<keyword evidence="8" id="KW-1185">Reference proteome</keyword>
<evidence type="ECO:0000313" key="7">
    <source>
        <dbReference type="EMBL" id="TQV97650.1"/>
    </source>
</evidence>
<evidence type="ECO:0000256" key="1">
    <source>
        <dbReference type="ARBA" id="ARBA00004123"/>
    </source>
</evidence>
<dbReference type="STRING" id="43265.A0A545W598"/>
<evidence type="ECO:0000256" key="3">
    <source>
        <dbReference type="ARBA" id="ARBA00022490"/>
    </source>
</evidence>
<evidence type="ECO:0000256" key="5">
    <source>
        <dbReference type="ARBA" id="ARBA00023242"/>
    </source>
</evidence>
<evidence type="ECO:0000256" key="6">
    <source>
        <dbReference type="SAM" id="MobiDB-lite"/>
    </source>
</evidence>
<dbReference type="GO" id="GO:0005634">
    <property type="term" value="C:nucleus"/>
    <property type="evidence" value="ECO:0007669"/>
    <property type="project" value="UniProtKB-SubCell"/>
</dbReference>
<reference evidence="7 8" key="1">
    <citation type="journal article" date="2019" name="Appl. Microbiol. Biotechnol.">
        <title>Genome sequence of Isaria javanica and comparative genome analysis insights into family S53 peptidase evolution in fungal entomopathogens.</title>
        <authorList>
            <person name="Lin R."/>
            <person name="Zhang X."/>
            <person name="Xin B."/>
            <person name="Zou M."/>
            <person name="Gao Y."/>
            <person name="Qin F."/>
            <person name="Hu Q."/>
            <person name="Xie B."/>
            <person name="Cheng X."/>
        </authorList>
    </citation>
    <scope>NUCLEOTIDE SEQUENCE [LARGE SCALE GENOMIC DNA]</scope>
    <source>
        <strain evidence="7 8">IJ1G</strain>
    </source>
</reference>
<comment type="caution">
    <text evidence="7">The sequence shown here is derived from an EMBL/GenBank/DDBJ whole genome shotgun (WGS) entry which is preliminary data.</text>
</comment>
<dbReference type="InterPro" id="IPR016024">
    <property type="entry name" value="ARM-type_fold"/>
</dbReference>